<keyword evidence="1" id="KW-0812">Transmembrane</keyword>
<evidence type="ECO:0000313" key="2">
    <source>
        <dbReference type="EMBL" id="GAA3384372.1"/>
    </source>
</evidence>
<dbReference type="Gene3D" id="1.25.40.10">
    <property type="entry name" value="Tetratricopeptide repeat domain"/>
    <property type="match status" value="1"/>
</dbReference>
<dbReference type="EMBL" id="BAAAYN010000007">
    <property type="protein sequence ID" value="GAA3384372.1"/>
    <property type="molecule type" value="Genomic_DNA"/>
</dbReference>
<protein>
    <recommendedName>
        <fullName evidence="4">Tetratricopeptide repeat protein</fullName>
    </recommendedName>
</protein>
<keyword evidence="1" id="KW-0472">Membrane</keyword>
<comment type="caution">
    <text evidence="2">The sequence shown here is derived from an EMBL/GenBank/DDBJ whole genome shotgun (WGS) entry which is preliminary data.</text>
</comment>
<proteinExistence type="predicted"/>
<evidence type="ECO:0000256" key="1">
    <source>
        <dbReference type="SAM" id="Phobius"/>
    </source>
</evidence>
<organism evidence="2 3">
    <name type="scientific">Cryptosporangium minutisporangium</name>
    <dbReference type="NCBI Taxonomy" id="113569"/>
    <lineage>
        <taxon>Bacteria</taxon>
        <taxon>Bacillati</taxon>
        <taxon>Actinomycetota</taxon>
        <taxon>Actinomycetes</taxon>
        <taxon>Cryptosporangiales</taxon>
        <taxon>Cryptosporangiaceae</taxon>
        <taxon>Cryptosporangium</taxon>
    </lineage>
</organism>
<dbReference type="Proteomes" id="UP001501676">
    <property type="component" value="Unassembled WGS sequence"/>
</dbReference>
<reference evidence="3" key="1">
    <citation type="journal article" date="2019" name="Int. J. Syst. Evol. Microbiol.">
        <title>The Global Catalogue of Microorganisms (GCM) 10K type strain sequencing project: providing services to taxonomists for standard genome sequencing and annotation.</title>
        <authorList>
            <consortium name="The Broad Institute Genomics Platform"/>
            <consortium name="The Broad Institute Genome Sequencing Center for Infectious Disease"/>
            <person name="Wu L."/>
            <person name="Ma J."/>
        </authorList>
    </citation>
    <scope>NUCLEOTIDE SEQUENCE [LARGE SCALE GENOMIC DNA]</scope>
    <source>
        <strain evidence="3">JCM 9458</strain>
    </source>
</reference>
<evidence type="ECO:0000313" key="3">
    <source>
        <dbReference type="Proteomes" id="UP001501676"/>
    </source>
</evidence>
<feature type="transmembrane region" description="Helical" evidence="1">
    <location>
        <begin position="24"/>
        <end position="41"/>
    </location>
</feature>
<gene>
    <name evidence="2" type="ORF">GCM10020369_13840</name>
</gene>
<dbReference type="InterPro" id="IPR011990">
    <property type="entry name" value="TPR-like_helical_dom_sf"/>
</dbReference>
<keyword evidence="1" id="KW-1133">Transmembrane helix</keyword>
<accession>A0ABP6SSC8</accession>
<dbReference type="SUPFAM" id="SSF48452">
    <property type="entry name" value="TPR-like"/>
    <property type="match status" value="1"/>
</dbReference>
<evidence type="ECO:0008006" key="4">
    <source>
        <dbReference type="Google" id="ProtNLM"/>
    </source>
</evidence>
<keyword evidence="3" id="KW-1185">Reference proteome</keyword>
<feature type="transmembrane region" description="Helical" evidence="1">
    <location>
        <begin position="53"/>
        <end position="74"/>
    </location>
</feature>
<dbReference type="RefSeq" id="WP_345727134.1">
    <property type="nucleotide sequence ID" value="NZ_BAAAYN010000007.1"/>
</dbReference>
<sequence>MPPAPHDEGELPPRTPWQAAKPKLIVAVLVAVLAVYLGLAVDRALILFQTGDLVLVGLSIGMLILPLLGAWLVWQEIKFGRAAQRLADQLADEGGLPLDDLPRRPSGRPVREAADERFTLRQVELEEDPDDWRRWFRLSLAYDDAGDRRRARAALRRAIAIHRGSAGPLAPGDARTGQNR</sequence>
<name>A0ABP6SSC8_9ACTN</name>